<sequence>MNYKIEIEQEEDGRYIAEIVELPGVLVYGNSQQEAISKVQALALRVLADQLEQGELPENHLNLSFVAL</sequence>
<comment type="caution">
    <text evidence="1">The sequence shown here is derived from an EMBL/GenBank/DDBJ whole genome shotgun (WGS) entry which is preliminary data.</text>
</comment>
<dbReference type="EMBL" id="MVGR01000003">
    <property type="protein sequence ID" value="OPF18914.1"/>
    <property type="molecule type" value="Genomic_DNA"/>
</dbReference>
<organism evidence="1 2">
    <name type="scientific">Microcystis aeruginosa KW</name>
    <dbReference type="NCBI Taxonomy" id="1960155"/>
    <lineage>
        <taxon>Bacteria</taxon>
        <taxon>Bacillati</taxon>
        <taxon>Cyanobacteriota</taxon>
        <taxon>Cyanophyceae</taxon>
        <taxon>Oscillatoriophycideae</taxon>
        <taxon>Chroococcales</taxon>
        <taxon>Microcystaceae</taxon>
        <taxon>Microcystis</taxon>
    </lineage>
</organism>
<gene>
    <name evidence="1" type="ORF">B1L04_05665</name>
</gene>
<protein>
    <submittedName>
        <fullName evidence="1">HicB family protein</fullName>
    </submittedName>
</protein>
<reference evidence="1 2" key="1">
    <citation type="submission" date="2017-02" db="EMBL/GenBank/DDBJ databases">
        <title>Genome sequence of Microcystis aeruginosa KW.</title>
        <authorList>
            <person name="Oh H.-M."/>
            <person name="Ahn C.-Y."/>
            <person name="Jeong H."/>
            <person name="Srivastava A."/>
            <person name="Lee H.-G."/>
            <person name="Kang S.-R."/>
        </authorList>
    </citation>
    <scope>NUCLEOTIDE SEQUENCE [LARGE SCALE GENOMIC DNA]</scope>
    <source>
        <strain evidence="1 2">KW</strain>
    </source>
</reference>
<name>A0A1V4BWB2_MICAE</name>
<dbReference type="SUPFAM" id="SSF143100">
    <property type="entry name" value="TTHA1013/TTHA0281-like"/>
    <property type="match status" value="1"/>
</dbReference>
<dbReference type="RefSeq" id="WP_008207114.1">
    <property type="nucleotide sequence ID" value="NZ_MVGR01000003.1"/>
</dbReference>
<dbReference type="Proteomes" id="UP000189835">
    <property type="component" value="Unassembled WGS sequence"/>
</dbReference>
<dbReference type="Gene3D" id="3.30.160.250">
    <property type="match status" value="1"/>
</dbReference>
<evidence type="ECO:0000313" key="1">
    <source>
        <dbReference type="EMBL" id="OPF18914.1"/>
    </source>
</evidence>
<proteinExistence type="predicted"/>
<dbReference type="AlphaFoldDB" id="A0A1V4BWB2"/>
<evidence type="ECO:0000313" key="2">
    <source>
        <dbReference type="Proteomes" id="UP000189835"/>
    </source>
</evidence>
<dbReference type="InterPro" id="IPR035069">
    <property type="entry name" value="TTHA1013/TTHA0281-like"/>
</dbReference>
<accession>A0A1V4BWB2</accession>